<accession>A0AAV4XA08</accession>
<protein>
    <submittedName>
        <fullName evidence="1">Uncharacterized protein</fullName>
    </submittedName>
</protein>
<organism evidence="1 2">
    <name type="scientific">Caerostris extrusa</name>
    <name type="common">Bark spider</name>
    <name type="synonym">Caerostris bankana</name>
    <dbReference type="NCBI Taxonomy" id="172846"/>
    <lineage>
        <taxon>Eukaryota</taxon>
        <taxon>Metazoa</taxon>
        <taxon>Ecdysozoa</taxon>
        <taxon>Arthropoda</taxon>
        <taxon>Chelicerata</taxon>
        <taxon>Arachnida</taxon>
        <taxon>Araneae</taxon>
        <taxon>Araneomorphae</taxon>
        <taxon>Entelegynae</taxon>
        <taxon>Araneoidea</taxon>
        <taxon>Araneidae</taxon>
        <taxon>Caerostris</taxon>
    </lineage>
</organism>
<dbReference type="Proteomes" id="UP001054945">
    <property type="component" value="Unassembled WGS sequence"/>
</dbReference>
<dbReference type="AlphaFoldDB" id="A0AAV4XA08"/>
<reference evidence="1 2" key="1">
    <citation type="submission" date="2021-06" db="EMBL/GenBank/DDBJ databases">
        <title>Caerostris extrusa draft genome.</title>
        <authorList>
            <person name="Kono N."/>
            <person name="Arakawa K."/>
        </authorList>
    </citation>
    <scope>NUCLEOTIDE SEQUENCE [LARGE SCALE GENOMIC DNA]</scope>
</reference>
<comment type="caution">
    <text evidence="1">The sequence shown here is derived from an EMBL/GenBank/DDBJ whole genome shotgun (WGS) entry which is preliminary data.</text>
</comment>
<evidence type="ECO:0000313" key="1">
    <source>
        <dbReference type="EMBL" id="GIY92106.1"/>
    </source>
</evidence>
<dbReference type="EMBL" id="BPLR01000095">
    <property type="protein sequence ID" value="GIY92106.1"/>
    <property type="molecule type" value="Genomic_DNA"/>
</dbReference>
<sequence length="86" mass="9940">MKFGKILKLEIKILTFDWLKVSIIFLNRPLGSYNGLTDVHLAHFFSRPSQQSHLKASKLITNDGTIIPEQKVKIEALQYEKKEENV</sequence>
<proteinExistence type="predicted"/>
<gene>
    <name evidence="1" type="primary">AVEN_7917_1</name>
    <name evidence="1" type="ORF">CEXT_109391</name>
</gene>
<name>A0AAV4XA08_CAEEX</name>
<evidence type="ECO:0000313" key="2">
    <source>
        <dbReference type="Proteomes" id="UP001054945"/>
    </source>
</evidence>
<keyword evidence="2" id="KW-1185">Reference proteome</keyword>